<keyword evidence="1" id="KW-0472">Membrane</keyword>
<dbReference type="AlphaFoldDB" id="A0A2S6GH01"/>
<evidence type="ECO:0000313" key="2">
    <source>
        <dbReference type="EMBL" id="PPK64502.1"/>
    </source>
</evidence>
<dbReference type="EMBL" id="PTIX01000019">
    <property type="protein sequence ID" value="PPK64502.1"/>
    <property type="molecule type" value="Genomic_DNA"/>
</dbReference>
<reference evidence="2 3" key="1">
    <citation type="submission" date="2018-02" db="EMBL/GenBank/DDBJ databases">
        <title>Genomic Encyclopedia of Archaeal and Bacterial Type Strains, Phase II (KMG-II): from individual species to whole genera.</title>
        <authorList>
            <person name="Goeker M."/>
        </authorList>
    </citation>
    <scope>NUCLEOTIDE SEQUENCE [LARGE SCALE GENOMIC DNA]</scope>
    <source>
        <strain evidence="2 3">YU 961-1</strain>
    </source>
</reference>
<accession>A0A2S6GH01</accession>
<keyword evidence="1" id="KW-1133">Transmembrane helix</keyword>
<sequence length="341" mass="36867">MALLFELPYLNPPNPITTGHFGTDELRALALTTANEALLGPIIAALPIALVALAKTAPTRRSATAWIAFPLLAVATLLAGLAAQAQWFQYHIVALAILAATTWSLAVTRWHAHYGRLPWTLVTTTAILGIATPLAVAPPLPWRLAHAKEVFLVAALLVLAATALTAVARTGLRRTSLRPPTATVVASVAATAALAVPTWPQSPYSYSNVHSAYTNTERVTTTQTRLANMAEAHTLIGPDTQVMYLAFGDLDYLLNNPTTCTYPSPVFLQRSTYLPKAATLESYREALACLDDPNIHYLVWQPSWFTPSALPQDAQTKLTTTWTCPPPPPPPPPELIYCPRK</sequence>
<dbReference type="Proteomes" id="UP000239203">
    <property type="component" value="Unassembled WGS sequence"/>
</dbReference>
<feature type="transmembrane region" description="Helical" evidence="1">
    <location>
        <begin position="37"/>
        <end position="54"/>
    </location>
</feature>
<organism evidence="2 3">
    <name type="scientific">Actinokineospora auranticolor</name>
    <dbReference type="NCBI Taxonomy" id="155976"/>
    <lineage>
        <taxon>Bacteria</taxon>
        <taxon>Bacillati</taxon>
        <taxon>Actinomycetota</taxon>
        <taxon>Actinomycetes</taxon>
        <taxon>Pseudonocardiales</taxon>
        <taxon>Pseudonocardiaceae</taxon>
        <taxon>Actinokineospora</taxon>
    </lineage>
</organism>
<feature type="transmembrane region" description="Helical" evidence="1">
    <location>
        <begin position="119"/>
        <end position="138"/>
    </location>
</feature>
<keyword evidence="1" id="KW-0812">Transmembrane</keyword>
<evidence type="ECO:0000256" key="1">
    <source>
        <dbReference type="SAM" id="Phobius"/>
    </source>
</evidence>
<dbReference type="RefSeq" id="WP_104481876.1">
    <property type="nucleotide sequence ID" value="NZ_PTIX01000019.1"/>
</dbReference>
<proteinExistence type="predicted"/>
<evidence type="ECO:0000313" key="3">
    <source>
        <dbReference type="Proteomes" id="UP000239203"/>
    </source>
</evidence>
<gene>
    <name evidence="2" type="ORF">CLV40_11969</name>
</gene>
<comment type="caution">
    <text evidence="2">The sequence shown here is derived from an EMBL/GenBank/DDBJ whole genome shotgun (WGS) entry which is preliminary data.</text>
</comment>
<feature type="transmembrane region" description="Helical" evidence="1">
    <location>
        <begin position="150"/>
        <end position="168"/>
    </location>
</feature>
<name>A0A2S6GH01_9PSEU</name>
<feature type="transmembrane region" description="Helical" evidence="1">
    <location>
        <begin position="88"/>
        <end position="107"/>
    </location>
</feature>
<protein>
    <submittedName>
        <fullName evidence="2">Uncharacterized protein</fullName>
    </submittedName>
</protein>
<feature type="transmembrane region" description="Helical" evidence="1">
    <location>
        <begin position="63"/>
        <end position="82"/>
    </location>
</feature>
<keyword evidence="3" id="KW-1185">Reference proteome</keyword>